<protein>
    <recommendedName>
        <fullName evidence="5">Evolutionarily conserved signaling intermediate in Toll pathway, mitochondrial</fullName>
    </recommendedName>
</protein>
<feature type="domain" description="ECSIT C-terminal" evidence="16">
    <location>
        <begin position="268"/>
        <end position="393"/>
    </location>
</feature>
<evidence type="ECO:0000256" key="10">
    <source>
        <dbReference type="ARBA" id="ARBA00023128"/>
    </source>
</evidence>
<evidence type="ECO:0000256" key="12">
    <source>
        <dbReference type="ARBA" id="ARBA00029396"/>
    </source>
</evidence>
<keyword evidence="7" id="KW-0399">Innate immunity</keyword>
<evidence type="ECO:0000256" key="8">
    <source>
        <dbReference type="ARBA" id="ARBA00022859"/>
    </source>
</evidence>
<evidence type="ECO:0000256" key="3">
    <source>
        <dbReference type="ARBA" id="ARBA00004496"/>
    </source>
</evidence>
<sequence length="433" mass="49507">MSWVQARLLARGLSRGWGGICRTGLSEAPVAQASLRAPRGLHCSAVTHKDDTWLVPRPPESQRKPIKVPAVHEELFGPSANGERDKTSFIRAVRSFGEHSVRKRGHVDFIYLALRKMAEFGVERDLSVYNQLLDVFPKEVFRPRNVIQRIFVHYPRQQECGLAVLDQMERHGVMPDRETEFLLIQIFGRHSYPMLKFLRMKLWLTRFKNINPYPVPRDLPQDPLDLAKLSLRHMEPDLSAKVTVYQMSLPSDSTGIDPTQPHIVGIQSPDQQAALARHNPSKPVFVEGPFPLWLRNKCVYYHILRADLPSPEEEKVEEIPEEWNLYYPMKLDLEYSRSGWDNYEFDVDKVTEGPIFAMCMAGAHDQATLVKWIKGLQETNPTLAQVPVIFRLARSTGELLTISRPEDQSPPHSPPKGQEEDEAIQAQQQQGQS</sequence>
<dbReference type="GO" id="GO:0045087">
    <property type="term" value="P:innate immune response"/>
    <property type="evidence" value="ECO:0007669"/>
    <property type="project" value="UniProtKB-KW"/>
</dbReference>
<dbReference type="Pfam" id="PF14784">
    <property type="entry name" value="ECSIT_C"/>
    <property type="match status" value="1"/>
</dbReference>
<evidence type="ECO:0000256" key="11">
    <source>
        <dbReference type="ARBA" id="ARBA00023242"/>
    </source>
</evidence>
<evidence type="ECO:0000256" key="13">
    <source>
        <dbReference type="ARBA" id="ARBA00045816"/>
    </source>
</evidence>
<keyword evidence="6" id="KW-0963">Cytoplasm</keyword>
<evidence type="ECO:0000256" key="9">
    <source>
        <dbReference type="ARBA" id="ARBA00022946"/>
    </source>
</evidence>
<reference evidence="17 18" key="1">
    <citation type="journal article" date="2023" name="bioRxiv">
        <title>Conserved and derived expression patterns and positive selection on dental genes reveal complex evolutionary context of ever-growing rodent molars.</title>
        <authorList>
            <person name="Calamari Z.T."/>
            <person name="Song A."/>
            <person name="Cohen E."/>
            <person name="Akter M."/>
            <person name="Roy R.D."/>
            <person name="Hallikas O."/>
            <person name="Christensen M.M."/>
            <person name="Li P."/>
            <person name="Marangoni P."/>
            <person name="Jernvall J."/>
            <person name="Klein O.D."/>
        </authorList>
    </citation>
    <scope>NUCLEOTIDE SEQUENCE [LARGE SCALE GENOMIC DNA]</scope>
    <source>
        <strain evidence="17">V071</strain>
    </source>
</reference>
<evidence type="ECO:0000256" key="1">
    <source>
        <dbReference type="ARBA" id="ARBA00004123"/>
    </source>
</evidence>
<evidence type="ECO:0000259" key="16">
    <source>
        <dbReference type="SMART" id="SM01284"/>
    </source>
</evidence>
<dbReference type="EMBL" id="JBBHLL010000205">
    <property type="protein sequence ID" value="KAK7810082.1"/>
    <property type="molecule type" value="Genomic_DNA"/>
</dbReference>
<comment type="subcellular location">
    <subcellularLocation>
        <location evidence="3">Cytoplasm</location>
    </subcellularLocation>
    <subcellularLocation>
        <location evidence="2">Mitochondrion</location>
    </subcellularLocation>
    <subcellularLocation>
        <location evidence="1">Nucleus</location>
    </subcellularLocation>
</comment>
<keyword evidence="10" id="KW-0496">Mitochondrion</keyword>
<comment type="similarity">
    <text evidence="4">Belongs to the ECSIT family.</text>
</comment>
<keyword evidence="18" id="KW-1185">Reference proteome</keyword>
<comment type="function">
    <text evidence="12">As part of the MCIA complex, involved in the assembly of the mitochondrial complex I.</text>
</comment>
<evidence type="ECO:0000256" key="6">
    <source>
        <dbReference type="ARBA" id="ARBA00022490"/>
    </source>
</evidence>
<dbReference type="PANTHER" id="PTHR13113">
    <property type="entry name" value="ECSIT EVOLUTIONARILY CONSERVED SIGNALING INTERMEDIATE IN TOLL PATHWAYS"/>
    <property type="match status" value="1"/>
</dbReference>
<evidence type="ECO:0000256" key="7">
    <source>
        <dbReference type="ARBA" id="ARBA00022588"/>
    </source>
</evidence>
<dbReference type="InterPro" id="IPR010418">
    <property type="entry name" value="ECSIT"/>
</dbReference>
<evidence type="ECO:0000256" key="2">
    <source>
        <dbReference type="ARBA" id="ARBA00004173"/>
    </source>
</evidence>
<feature type="compositionally biased region" description="Low complexity" evidence="15">
    <location>
        <begin position="424"/>
        <end position="433"/>
    </location>
</feature>
<dbReference type="GO" id="GO:0007178">
    <property type="term" value="P:cell surface receptor protein serine/threonine kinase signaling pathway"/>
    <property type="evidence" value="ECO:0007669"/>
    <property type="project" value="TreeGrafter"/>
</dbReference>
<dbReference type="InterPro" id="IPR046448">
    <property type="entry name" value="ECSIT_N"/>
</dbReference>
<comment type="caution">
    <text evidence="17">The sequence shown here is derived from an EMBL/GenBank/DDBJ whole genome shotgun (WGS) entry which is preliminary data.</text>
</comment>
<dbReference type="AlphaFoldDB" id="A0AAW0I7B6"/>
<proteinExistence type="inferred from homology"/>
<dbReference type="GO" id="GO:0005634">
    <property type="term" value="C:nucleus"/>
    <property type="evidence" value="ECO:0007669"/>
    <property type="project" value="UniProtKB-SubCell"/>
</dbReference>
<dbReference type="SMART" id="SM01284">
    <property type="entry name" value="ECSIT_Cterm"/>
    <property type="match status" value="1"/>
</dbReference>
<keyword evidence="9" id="KW-0809">Transit peptide</keyword>
<evidence type="ECO:0000256" key="15">
    <source>
        <dbReference type="SAM" id="MobiDB-lite"/>
    </source>
</evidence>
<dbReference type="PANTHER" id="PTHR13113:SF1">
    <property type="entry name" value="EVOLUTIONARILY CONSERVED SIGNALING INTERMEDIATE IN TOLL PATHWAY, MITOCHONDRIAL"/>
    <property type="match status" value="1"/>
</dbReference>
<dbReference type="InterPro" id="IPR029342">
    <property type="entry name" value="ECIST_C"/>
</dbReference>
<keyword evidence="8" id="KW-0391">Immunity</keyword>
<keyword evidence="11" id="KW-0539">Nucleus</keyword>
<evidence type="ECO:0000256" key="14">
    <source>
        <dbReference type="ARBA" id="ARBA00046917"/>
    </source>
</evidence>
<name>A0AAW0I7B6_MYOGA</name>
<accession>A0AAW0I7B6</accession>
<evidence type="ECO:0000313" key="17">
    <source>
        <dbReference type="EMBL" id="KAK7810082.1"/>
    </source>
</evidence>
<evidence type="ECO:0000256" key="5">
    <source>
        <dbReference type="ARBA" id="ARBA00019998"/>
    </source>
</evidence>
<evidence type="ECO:0000256" key="4">
    <source>
        <dbReference type="ARBA" id="ARBA00007674"/>
    </source>
</evidence>
<feature type="region of interest" description="Disordered" evidence="15">
    <location>
        <begin position="400"/>
        <end position="433"/>
    </location>
</feature>
<organism evidence="17 18">
    <name type="scientific">Myodes glareolus</name>
    <name type="common">Bank vole</name>
    <name type="synonym">Clethrionomys glareolus</name>
    <dbReference type="NCBI Taxonomy" id="447135"/>
    <lineage>
        <taxon>Eukaryota</taxon>
        <taxon>Metazoa</taxon>
        <taxon>Chordata</taxon>
        <taxon>Craniata</taxon>
        <taxon>Vertebrata</taxon>
        <taxon>Euteleostomi</taxon>
        <taxon>Mammalia</taxon>
        <taxon>Eutheria</taxon>
        <taxon>Euarchontoglires</taxon>
        <taxon>Glires</taxon>
        <taxon>Rodentia</taxon>
        <taxon>Myomorpha</taxon>
        <taxon>Muroidea</taxon>
        <taxon>Cricetidae</taxon>
        <taxon>Arvicolinae</taxon>
        <taxon>Myodes</taxon>
    </lineage>
</organism>
<dbReference type="GO" id="GO:0005739">
    <property type="term" value="C:mitochondrion"/>
    <property type="evidence" value="ECO:0007669"/>
    <property type="project" value="UniProtKB-SubCell"/>
</dbReference>
<dbReference type="Proteomes" id="UP001488838">
    <property type="component" value="Unassembled WGS sequence"/>
</dbReference>
<comment type="function">
    <text evidence="13">Adapter protein that plays a role in different signaling pathways including TLRs and IL-1 pathways or innate antiviral induction signaling. Plays a role in the activation of NF-kappa-B by forming a signal complex with TRAF6 and TAK1/MAP3K7 to activate TAK1/MAP3K7 leading to activation of IKKs. Once ubiquitinated, interacts with the dissociated RELA and NFKB1 proteins and translocates to the nucleus where it induces NF-kappa-B-dependent gene expression. Plays a role in innate antiviral immune response by bridging the pattern recognition receptors RIGI and MDA5/IFIT1 to the MAVS complex at the mitochondrion. Promotes proteolytic activation of MAP3K1. Involved in the BMP signaling pathway. Required for normal embryonic development.</text>
</comment>
<gene>
    <name evidence="17" type="ORF">U0070_008269</name>
</gene>
<comment type="subunit">
    <text evidence="14">Interacts with MAP3K1, SMAD4 and TRAF6. Interacts with SMAD1 only after BMP4-treatment. Part of the mitochondrial complex I assembly/MCIA complex that comprises at least the core subunits TMEM126B, NDUFAF1, ECSIT and ACAD9 and complement subunits such as COA1 and TMEM186. Interacts with NDUFAF1. Interacts with ACAD9. Interacts with TRIM59. Interacts with TMEM70 and TMEM242. Interacts (when ubiquitinated) with NF-kappa-B subunits RELA and NFKB1. Interacts with RIGI, IFIT1 and MAVS; these interactions promote RLR-mediated type I IFN induction. Interacts with SQSTM1; this interaction inhibits TLR4 signaling via functional regulation of the TRAF6-ECSIT complex. Interacts with cereblon/CRBN; this interaction inhibits the ubiquitination of ECSIT.</text>
</comment>
<evidence type="ECO:0000313" key="18">
    <source>
        <dbReference type="Proteomes" id="UP001488838"/>
    </source>
</evidence>
<dbReference type="Pfam" id="PF06239">
    <property type="entry name" value="ECSIT_N"/>
    <property type="match status" value="1"/>
</dbReference>